<dbReference type="InterPro" id="IPR000189">
    <property type="entry name" value="Transglyc_AS"/>
</dbReference>
<dbReference type="KEGG" id="wsu:WS1277"/>
<evidence type="ECO:0000313" key="5">
    <source>
        <dbReference type="Proteomes" id="UP000000422"/>
    </source>
</evidence>
<dbReference type="AlphaFoldDB" id="Q7M906"/>
<feature type="domain" description="Murein transglycosylase-C N-terminal" evidence="3">
    <location>
        <begin position="62"/>
        <end position="220"/>
    </location>
</feature>
<reference evidence="4 5" key="1">
    <citation type="journal article" date="2003" name="Proc. Natl. Acad. Sci. U.S.A.">
        <title>Complete genome sequence and analysis of Wolinella succinogenes.</title>
        <authorList>
            <person name="Baar C."/>
            <person name="Eppinger M."/>
            <person name="Raddatz G."/>
            <person name="Simon JM."/>
            <person name="Lanz C."/>
            <person name="Klimmek O."/>
            <person name="Nandakumar R."/>
            <person name="Gross R."/>
            <person name="Rosinus A."/>
            <person name="Keller H."/>
            <person name="Jagtap P."/>
            <person name="Linke B."/>
            <person name="Meyer F."/>
            <person name="Lederer H."/>
            <person name="Schuster S.C."/>
        </authorList>
    </citation>
    <scope>NUCLEOTIDE SEQUENCE [LARGE SCALE GENOMIC DNA]</scope>
    <source>
        <strain evidence="5">ATCC 29543 / DSM 1740 / CCUG 13145 / JCM 31913 / LMG 7466 / NCTC 11488 / FDC 602W</strain>
    </source>
</reference>
<feature type="domain" description="Transglycosylase SLT" evidence="2">
    <location>
        <begin position="225"/>
        <end position="347"/>
    </location>
</feature>
<dbReference type="PROSITE" id="PS51257">
    <property type="entry name" value="PROKAR_LIPOPROTEIN"/>
    <property type="match status" value="1"/>
</dbReference>
<dbReference type="Pfam" id="PF11873">
    <property type="entry name" value="Mltc_N"/>
    <property type="match status" value="1"/>
</dbReference>
<dbReference type="RefSeq" id="WP_011139142.1">
    <property type="nucleotide sequence ID" value="NC_005090.1"/>
</dbReference>
<dbReference type="InterPro" id="IPR023346">
    <property type="entry name" value="Lysozyme-like_dom_sf"/>
</dbReference>
<dbReference type="PROSITE" id="PS00922">
    <property type="entry name" value="TRANSGLYCOSYLASE"/>
    <property type="match status" value="1"/>
</dbReference>
<dbReference type="Proteomes" id="UP000000422">
    <property type="component" value="Chromosome"/>
</dbReference>
<dbReference type="Gene3D" id="1.10.530.10">
    <property type="match status" value="1"/>
</dbReference>
<dbReference type="eggNOG" id="COG0741">
    <property type="taxonomic scope" value="Bacteria"/>
</dbReference>
<dbReference type="EMBL" id="BX571660">
    <property type="protein sequence ID" value="CAE10356.1"/>
    <property type="molecule type" value="Genomic_DNA"/>
</dbReference>
<evidence type="ECO:0000256" key="1">
    <source>
        <dbReference type="ARBA" id="ARBA00007734"/>
    </source>
</evidence>
<dbReference type="STRING" id="273121.WS1277"/>
<organism evidence="5">
    <name type="scientific">Wolinella succinogenes (strain ATCC 29543 / DSM 1740 / CCUG 13145 / JCM 31913 / LMG 7466 / NCTC 11488 / FDC 602W)</name>
    <name type="common">Vibrio succinogenes</name>
    <dbReference type="NCBI Taxonomy" id="273121"/>
    <lineage>
        <taxon>Bacteria</taxon>
        <taxon>Pseudomonadati</taxon>
        <taxon>Campylobacterota</taxon>
        <taxon>Epsilonproteobacteria</taxon>
        <taxon>Campylobacterales</taxon>
        <taxon>Helicobacteraceae</taxon>
        <taxon>Wolinella</taxon>
    </lineage>
</organism>
<evidence type="ECO:0000259" key="3">
    <source>
        <dbReference type="Pfam" id="PF11873"/>
    </source>
</evidence>
<keyword evidence="5" id="KW-1185">Reference proteome</keyword>
<dbReference type="Pfam" id="PF01464">
    <property type="entry name" value="SLT"/>
    <property type="match status" value="1"/>
</dbReference>
<comment type="similarity">
    <text evidence="1">Belongs to the transglycosylase Slt family.</text>
</comment>
<dbReference type="GO" id="GO:0016020">
    <property type="term" value="C:membrane"/>
    <property type="evidence" value="ECO:0007669"/>
    <property type="project" value="InterPro"/>
</dbReference>
<accession>Q7M906</accession>
<dbReference type="GO" id="GO:0000270">
    <property type="term" value="P:peptidoglycan metabolic process"/>
    <property type="evidence" value="ECO:0007669"/>
    <property type="project" value="InterPro"/>
</dbReference>
<dbReference type="PANTHER" id="PTHR37423:SF2">
    <property type="entry name" value="MEMBRANE-BOUND LYTIC MUREIN TRANSGLYCOSYLASE C"/>
    <property type="match status" value="1"/>
</dbReference>
<dbReference type="HOGENOM" id="CLU_044583_0_0_7"/>
<name>Q7M906_WOLSU</name>
<evidence type="ECO:0000259" key="2">
    <source>
        <dbReference type="Pfam" id="PF01464"/>
    </source>
</evidence>
<sequence>MRFILPALILLFLLGCSLSDYQSIARAALSKDPSAAASALARQKSLQYAKNPKALARDLENIKIDFDKIRALFLGEVSKKWGKEETRSASQKVYVKYTDHYKSRAEVDFEKGEIVVETIDLENSTQSLKKAIITTLLTPQDPEGVDLYSDKEIKFEGTPYLAGLVKDHEEKVILYEWRASRYADYLLKNSLKERTAKGGQRVYYVMIPMTRDYVKVRSAKYGDIVKKYAKLHHLNEALVLAIIQSESSFNPYAVSQAPAYGLMQIVPQSAGRDAHKEIHGVDGFPTRSMLFDPETNIRYGTTYLRILFTRYLEGVKHPQSLEYCVISAYNTGSGNVLRTFDGNRTKALGKINAQTPQEVYRKLRTSLPYEETRNYLKKVTEAKRSFIVYEKP</sequence>
<dbReference type="CDD" id="cd16893">
    <property type="entry name" value="LT_MltC_MltE"/>
    <property type="match status" value="1"/>
</dbReference>
<gene>
    <name evidence="4" type="ordered locus">WS1277</name>
</gene>
<protein>
    <submittedName>
        <fullName evidence="4">MEMBRANE-BOUND LYTIC MUREIN TRANSGLYCOSYLASE C</fullName>
    </submittedName>
</protein>
<evidence type="ECO:0000313" key="4">
    <source>
        <dbReference type="EMBL" id="CAE10356.1"/>
    </source>
</evidence>
<dbReference type="SUPFAM" id="SSF53955">
    <property type="entry name" value="Lysozyme-like"/>
    <property type="match status" value="1"/>
</dbReference>
<dbReference type="CAZy" id="GH23">
    <property type="family name" value="Glycoside Hydrolase Family 23"/>
</dbReference>
<dbReference type="PANTHER" id="PTHR37423">
    <property type="entry name" value="SOLUBLE LYTIC MUREIN TRANSGLYCOSYLASE-RELATED"/>
    <property type="match status" value="1"/>
</dbReference>
<proteinExistence type="inferred from homology"/>
<dbReference type="InterPro" id="IPR008258">
    <property type="entry name" value="Transglycosylase_SLT_dom_1"/>
</dbReference>
<dbReference type="InterPro" id="IPR024570">
    <property type="entry name" value="Murein_transglycosylaseC_N"/>
</dbReference>
<dbReference type="GO" id="GO:0008933">
    <property type="term" value="F:peptidoglycan lytic transglycosylase activity"/>
    <property type="evidence" value="ECO:0007669"/>
    <property type="project" value="InterPro"/>
</dbReference>